<dbReference type="PANTHER" id="PTHR33353">
    <property type="entry name" value="PUTATIVE (AFU_ORTHOLOGUE AFUA_1G12560)-RELATED"/>
    <property type="match status" value="1"/>
</dbReference>
<accession>A0AA40F105</accession>
<comment type="caution">
    <text evidence="17">The sequence shown here is derived from an EMBL/GenBank/DDBJ whole genome shotgun (WGS) entry which is preliminary data.</text>
</comment>
<dbReference type="GO" id="GO:0004497">
    <property type="term" value="F:monooxygenase activity"/>
    <property type="evidence" value="ECO:0007669"/>
    <property type="project" value="UniProtKB-KW"/>
</dbReference>
<evidence type="ECO:0000256" key="2">
    <source>
        <dbReference type="ARBA" id="ARBA00004613"/>
    </source>
</evidence>
<keyword evidence="5" id="KW-0732">Signal</keyword>
<evidence type="ECO:0000256" key="6">
    <source>
        <dbReference type="ARBA" id="ARBA00023001"/>
    </source>
</evidence>
<dbReference type="Proteomes" id="UP001172155">
    <property type="component" value="Unassembled WGS sequence"/>
</dbReference>
<keyword evidence="9" id="KW-0503">Monooxygenase</keyword>
<evidence type="ECO:0000256" key="3">
    <source>
        <dbReference type="ARBA" id="ARBA00022525"/>
    </source>
</evidence>
<dbReference type="AlphaFoldDB" id="A0AA40F105"/>
<comment type="catalytic activity">
    <reaction evidence="14">
        <text>[(1-&gt;4)-beta-D-glucosyl]n+m + reduced acceptor + O2 = 4-dehydro-beta-D-glucosyl-[(1-&gt;4)-beta-D-glucosyl]n-1 + [(1-&gt;4)-beta-D-glucosyl]m + acceptor + H2O.</text>
        <dbReference type="EC" id="1.14.99.56"/>
    </reaction>
</comment>
<evidence type="ECO:0000256" key="9">
    <source>
        <dbReference type="ARBA" id="ARBA00023033"/>
    </source>
</evidence>
<dbReference type="PANTHER" id="PTHR33353:SF9">
    <property type="entry name" value="ENDOGLUCANASE II"/>
    <property type="match status" value="1"/>
</dbReference>
<keyword evidence="12" id="KW-0624">Polysaccharide degradation</keyword>
<dbReference type="InterPro" id="IPR000254">
    <property type="entry name" value="CBD"/>
</dbReference>
<evidence type="ECO:0000313" key="17">
    <source>
        <dbReference type="EMBL" id="KAK0749091.1"/>
    </source>
</evidence>
<evidence type="ECO:0000259" key="16">
    <source>
        <dbReference type="PROSITE" id="PS51164"/>
    </source>
</evidence>
<keyword evidence="3" id="KW-0964">Secreted</keyword>
<dbReference type="GO" id="GO:0030245">
    <property type="term" value="P:cellulose catabolic process"/>
    <property type="evidence" value="ECO:0007669"/>
    <property type="project" value="UniProtKB-KW"/>
</dbReference>
<keyword evidence="17" id="KW-0378">Hydrolase</keyword>
<reference evidence="17" key="1">
    <citation type="submission" date="2023-06" db="EMBL/GenBank/DDBJ databases">
        <title>Genome-scale phylogeny and comparative genomics of the fungal order Sordariales.</title>
        <authorList>
            <consortium name="Lawrence Berkeley National Laboratory"/>
            <person name="Hensen N."/>
            <person name="Bonometti L."/>
            <person name="Westerberg I."/>
            <person name="Brannstrom I.O."/>
            <person name="Guillou S."/>
            <person name="Cros-Aarteil S."/>
            <person name="Calhoun S."/>
            <person name="Haridas S."/>
            <person name="Kuo A."/>
            <person name="Mondo S."/>
            <person name="Pangilinan J."/>
            <person name="Riley R."/>
            <person name="LaButti K."/>
            <person name="Andreopoulos B."/>
            <person name="Lipzen A."/>
            <person name="Chen C."/>
            <person name="Yanf M."/>
            <person name="Daum C."/>
            <person name="Ng V."/>
            <person name="Clum A."/>
            <person name="Steindorff A."/>
            <person name="Ohm R."/>
            <person name="Martin F."/>
            <person name="Silar P."/>
            <person name="Natvig D."/>
            <person name="Lalanne C."/>
            <person name="Gautier V."/>
            <person name="Ament-velasquez S.L."/>
            <person name="Kruys A."/>
            <person name="Hutchinson M.I."/>
            <person name="Powell A.J."/>
            <person name="Barry K."/>
            <person name="Miller A.N."/>
            <person name="Grigoriev I.V."/>
            <person name="Debuchy R."/>
            <person name="Gladieux P."/>
            <person name="Thoren M.H."/>
            <person name="Johannesson H."/>
        </authorList>
    </citation>
    <scope>NUCLEOTIDE SEQUENCE</scope>
    <source>
        <strain evidence="17">SMH3187-1</strain>
    </source>
</reference>
<dbReference type="Pfam" id="PF03443">
    <property type="entry name" value="AA9"/>
    <property type="match status" value="1"/>
</dbReference>
<dbReference type="GO" id="GO:0016787">
    <property type="term" value="F:hydrolase activity"/>
    <property type="evidence" value="ECO:0007669"/>
    <property type="project" value="UniProtKB-KW"/>
</dbReference>
<evidence type="ECO:0000256" key="4">
    <source>
        <dbReference type="ARBA" id="ARBA00022723"/>
    </source>
</evidence>
<gene>
    <name evidence="17" type="ORF">B0T18DRAFT_459904</name>
</gene>
<dbReference type="SUPFAM" id="SSF57180">
    <property type="entry name" value="Cellulose-binding domain"/>
    <property type="match status" value="1"/>
</dbReference>
<keyword evidence="6" id="KW-0136">Cellulose degradation</keyword>
<dbReference type="Pfam" id="PF00734">
    <property type="entry name" value="CBM_1"/>
    <property type="match status" value="1"/>
</dbReference>
<comment type="subcellular location">
    <subcellularLocation>
        <location evidence="2">Secreted</location>
    </subcellularLocation>
</comment>
<organism evidence="17 18">
    <name type="scientific">Schizothecium vesticola</name>
    <dbReference type="NCBI Taxonomy" id="314040"/>
    <lineage>
        <taxon>Eukaryota</taxon>
        <taxon>Fungi</taxon>
        <taxon>Dikarya</taxon>
        <taxon>Ascomycota</taxon>
        <taxon>Pezizomycotina</taxon>
        <taxon>Sordariomycetes</taxon>
        <taxon>Sordariomycetidae</taxon>
        <taxon>Sordariales</taxon>
        <taxon>Schizotheciaceae</taxon>
        <taxon>Schizothecium</taxon>
    </lineage>
</organism>
<dbReference type="PROSITE" id="PS00562">
    <property type="entry name" value="CBM1_1"/>
    <property type="match status" value="1"/>
</dbReference>
<evidence type="ECO:0000256" key="8">
    <source>
        <dbReference type="ARBA" id="ARBA00023008"/>
    </source>
</evidence>
<evidence type="ECO:0000256" key="5">
    <source>
        <dbReference type="ARBA" id="ARBA00022729"/>
    </source>
</evidence>
<dbReference type="InterPro" id="IPR005103">
    <property type="entry name" value="AA9_LPMO"/>
</dbReference>
<keyword evidence="11" id="KW-0119">Carbohydrate metabolism</keyword>
<dbReference type="SMART" id="SM00236">
    <property type="entry name" value="fCBD"/>
    <property type="match status" value="1"/>
</dbReference>
<evidence type="ECO:0000256" key="10">
    <source>
        <dbReference type="ARBA" id="ARBA00023157"/>
    </source>
</evidence>
<keyword evidence="10" id="KW-1015">Disulfide bond</keyword>
<keyword evidence="4" id="KW-0479">Metal-binding</keyword>
<dbReference type="InterPro" id="IPR049892">
    <property type="entry name" value="AA9"/>
</dbReference>
<dbReference type="EMBL" id="JAUKUD010000003">
    <property type="protein sequence ID" value="KAK0749091.1"/>
    <property type="molecule type" value="Genomic_DNA"/>
</dbReference>
<evidence type="ECO:0000313" key="18">
    <source>
        <dbReference type="Proteomes" id="UP001172155"/>
    </source>
</evidence>
<dbReference type="CDD" id="cd21175">
    <property type="entry name" value="LPMO_AA9"/>
    <property type="match status" value="1"/>
</dbReference>
<protein>
    <recommendedName>
        <fullName evidence="15">lytic cellulose monooxygenase (C4-dehydrogenating)</fullName>
        <ecNumber evidence="15">1.14.99.56</ecNumber>
    </recommendedName>
</protein>
<dbReference type="GO" id="GO:0046872">
    <property type="term" value="F:metal ion binding"/>
    <property type="evidence" value="ECO:0007669"/>
    <property type="project" value="UniProtKB-KW"/>
</dbReference>
<evidence type="ECO:0000256" key="7">
    <source>
        <dbReference type="ARBA" id="ARBA00023002"/>
    </source>
</evidence>
<comment type="cofactor">
    <cofactor evidence="1">
        <name>Cu(2+)</name>
        <dbReference type="ChEBI" id="CHEBI:29036"/>
    </cofactor>
</comment>
<evidence type="ECO:0000256" key="13">
    <source>
        <dbReference type="ARBA" id="ARBA00044502"/>
    </source>
</evidence>
<comment type="similarity">
    <text evidence="13">Belongs to the polysaccharide monooxygenase AA9 family.</text>
</comment>
<evidence type="ECO:0000256" key="1">
    <source>
        <dbReference type="ARBA" id="ARBA00001973"/>
    </source>
</evidence>
<proteinExistence type="inferred from homology"/>
<keyword evidence="8" id="KW-0186">Copper</keyword>
<evidence type="ECO:0000256" key="14">
    <source>
        <dbReference type="ARBA" id="ARBA00045077"/>
    </source>
</evidence>
<dbReference type="Gene3D" id="2.70.50.70">
    <property type="match status" value="1"/>
</dbReference>
<keyword evidence="7" id="KW-0560">Oxidoreductase</keyword>
<keyword evidence="18" id="KW-1185">Reference proteome</keyword>
<dbReference type="PROSITE" id="PS51164">
    <property type="entry name" value="CBM1_2"/>
    <property type="match status" value="1"/>
</dbReference>
<evidence type="ECO:0000256" key="11">
    <source>
        <dbReference type="ARBA" id="ARBA00023277"/>
    </source>
</evidence>
<name>A0AA40F105_9PEZI</name>
<dbReference type="GO" id="GO:0005576">
    <property type="term" value="C:extracellular region"/>
    <property type="evidence" value="ECO:0007669"/>
    <property type="project" value="UniProtKB-SubCell"/>
</dbReference>
<dbReference type="EC" id="1.14.99.56" evidence="15"/>
<evidence type="ECO:0000256" key="12">
    <source>
        <dbReference type="ARBA" id="ARBA00023326"/>
    </source>
</evidence>
<feature type="domain" description="CBM1" evidence="16">
    <location>
        <begin position="308"/>
        <end position="344"/>
    </location>
</feature>
<dbReference type="InterPro" id="IPR035971">
    <property type="entry name" value="CBD_sf"/>
</dbReference>
<evidence type="ECO:0000256" key="15">
    <source>
        <dbReference type="ARBA" id="ARBA00047174"/>
    </source>
</evidence>
<dbReference type="GO" id="GO:0030248">
    <property type="term" value="F:cellulose binding"/>
    <property type="evidence" value="ECO:0007669"/>
    <property type="project" value="InterPro"/>
</dbReference>
<sequence length="347" mass="35248">MKSSFAAAAMTALAARQVAGHAMFQQLWVEGTDYITYHGTSCVRMPTSNSPVTNVAGKDFVCNTGGSKGVAGKCPVAAGSTVTVEMHQQPNDRKCSAEAIGGMHWGPVQGWLAKVTDASKADPTAAGWFKFHITGWSKNPSGRTGDDDWWGTRDLNNCCGRMDMKIPADLAPGDYLLRAEALALHAAGPSSIGQYYMSCYQLTITGTGTATPATVKIPGAYKDNDSGARTNIHAALSDYLPPGGLVYAGGATVAPGGQCKGCASTCKEGTSPTAKAPTSSAGSIGGGSVAVVETGAGETGAGEEAGGCAQTAYGQCGGTGFSGCTECQDGFACKASGAWYSQCVPSS</sequence>